<dbReference type="GO" id="GO:0016887">
    <property type="term" value="F:ATP hydrolysis activity"/>
    <property type="evidence" value="ECO:0007669"/>
    <property type="project" value="InterPro"/>
</dbReference>
<dbReference type="GO" id="GO:0005886">
    <property type="term" value="C:plasma membrane"/>
    <property type="evidence" value="ECO:0007669"/>
    <property type="project" value="TreeGrafter"/>
</dbReference>
<dbReference type="InterPro" id="IPR003593">
    <property type="entry name" value="AAA+_ATPase"/>
</dbReference>
<protein>
    <submittedName>
        <fullName evidence="5">ABC-type lipoprotein export system ATPase subunit</fullName>
    </submittedName>
    <submittedName>
        <fullName evidence="6">ABC-type lipoprotein export system, ATPase component</fullName>
    </submittedName>
</protein>
<dbReference type="EMBL" id="JACBZA010000001">
    <property type="protein sequence ID" value="NYH85692.1"/>
    <property type="molecule type" value="Genomic_DNA"/>
</dbReference>
<reference evidence="6 7" key="1">
    <citation type="submission" date="2016-10" db="EMBL/GenBank/DDBJ databases">
        <authorList>
            <person name="de Groot N.N."/>
        </authorList>
    </citation>
    <scope>NUCLEOTIDE SEQUENCE [LARGE SCALE GENOMIC DNA]</scope>
    <source>
        <strain evidence="6 7">CPCC 202808</strain>
    </source>
</reference>
<evidence type="ECO:0000256" key="2">
    <source>
        <dbReference type="ARBA" id="ARBA00022741"/>
    </source>
</evidence>
<accession>A0A1I2N606</accession>
<dbReference type="InterPro" id="IPR017871">
    <property type="entry name" value="ABC_transporter-like_CS"/>
</dbReference>
<dbReference type="PROSITE" id="PS00211">
    <property type="entry name" value="ABC_TRANSPORTER_1"/>
    <property type="match status" value="1"/>
</dbReference>
<evidence type="ECO:0000313" key="5">
    <source>
        <dbReference type="EMBL" id="NYH85692.1"/>
    </source>
</evidence>
<feature type="domain" description="ABC transporter" evidence="4">
    <location>
        <begin position="11"/>
        <end position="250"/>
    </location>
</feature>
<dbReference type="EMBL" id="FOOI01000003">
    <property type="protein sequence ID" value="SFF98540.1"/>
    <property type="molecule type" value="Genomic_DNA"/>
</dbReference>
<dbReference type="InterPro" id="IPR015854">
    <property type="entry name" value="ABC_transpr_LolD-like"/>
</dbReference>
<dbReference type="Gene3D" id="3.40.50.300">
    <property type="entry name" value="P-loop containing nucleotide triphosphate hydrolases"/>
    <property type="match status" value="1"/>
</dbReference>
<dbReference type="SUPFAM" id="SSF52540">
    <property type="entry name" value="P-loop containing nucleoside triphosphate hydrolases"/>
    <property type="match status" value="1"/>
</dbReference>
<evidence type="ECO:0000313" key="7">
    <source>
        <dbReference type="Proteomes" id="UP000199052"/>
    </source>
</evidence>
<dbReference type="InterPro" id="IPR027417">
    <property type="entry name" value="P-loop_NTPase"/>
</dbReference>
<dbReference type="Proteomes" id="UP000533017">
    <property type="component" value="Unassembled WGS sequence"/>
</dbReference>
<organism evidence="6 7">
    <name type="scientific">Actinopolymorpha cephalotaxi</name>
    <dbReference type="NCBI Taxonomy" id="504797"/>
    <lineage>
        <taxon>Bacteria</taxon>
        <taxon>Bacillati</taxon>
        <taxon>Actinomycetota</taxon>
        <taxon>Actinomycetes</taxon>
        <taxon>Propionibacteriales</taxon>
        <taxon>Actinopolymorphaceae</taxon>
        <taxon>Actinopolymorpha</taxon>
    </lineage>
</organism>
<dbReference type="CDD" id="cd03255">
    <property type="entry name" value="ABC_MJ0796_LolCDE_FtsE"/>
    <property type="match status" value="1"/>
</dbReference>
<dbReference type="Proteomes" id="UP000199052">
    <property type="component" value="Unassembled WGS sequence"/>
</dbReference>
<dbReference type="RefSeq" id="WP_092882203.1">
    <property type="nucleotide sequence ID" value="NZ_FOOI01000003.1"/>
</dbReference>
<dbReference type="PANTHER" id="PTHR24220">
    <property type="entry name" value="IMPORT ATP-BINDING PROTEIN"/>
    <property type="match status" value="1"/>
</dbReference>
<dbReference type="InterPro" id="IPR003439">
    <property type="entry name" value="ABC_transporter-like_ATP-bd"/>
</dbReference>
<dbReference type="Pfam" id="PF00005">
    <property type="entry name" value="ABC_tran"/>
    <property type="match status" value="1"/>
</dbReference>
<evidence type="ECO:0000256" key="3">
    <source>
        <dbReference type="ARBA" id="ARBA00022840"/>
    </source>
</evidence>
<proteinExistence type="predicted"/>
<dbReference type="STRING" id="504797.SAMN05421678_103202"/>
<evidence type="ECO:0000313" key="6">
    <source>
        <dbReference type="EMBL" id="SFF98540.1"/>
    </source>
</evidence>
<evidence type="ECO:0000259" key="4">
    <source>
        <dbReference type="PROSITE" id="PS50893"/>
    </source>
</evidence>
<dbReference type="PROSITE" id="PS50893">
    <property type="entry name" value="ABC_TRANSPORTER_2"/>
    <property type="match status" value="1"/>
</dbReference>
<dbReference type="AlphaFoldDB" id="A0A1I2N606"/>
<evidence type="ECO:0000313" key="8">
    <source>
        <dbReference type="Proteomes" id="UP000533017"/>
    </source>
</evidence>
<keyword evidence="8" id="KW-1185">Reference proteome</keyword>
<dbReference type="InterPro" id="IPR017911">
    <property type="entry name" value="MacB-like_ATP-bd"/>
</dbReference>
<sequence>MTVDTPAVLCERLTHVYRDDEGTEVTALNEVELRVRQGEAVALVGPSGAGKSTLLTLLAGLVRPTSGRIAVDGENVVALSERGLLRLRARKLGMVLQTPGRNVLPYATARQNVAFAQRSGTSSRAERRAEAGELLESVGLDEYADRPARLLSGGQQQRLALAVALAGRPALLLADEPTSQLDRGTGDAVIALMLAARERRGTALVVVTHDRHVSDALDTEYAIHDGRLEPGAGAWLRSGSQGRPGLEGDRS</sequence>
<keyword evidence="6" id="KW-0449">Lipoprotein</keyword>
<dbReference type="PANTHER" id="PTHR24220:SF685">
    <property type="entry name" value="ABC TRANSPORTER RELATED"/>
    <property type="match status" value="1"/>
</dbReference>
<gene>
    <name evidence="5" type="ORF">FHR37_004543</name>
    <name evidence="6" type="ORF">SAMN05421678_103202</name>
</gene>
<reference evidence="5 8" key="2">
    <citation type="submission" date="2020-07" db="EMBL/GenBank/DDBJ databases">
        <title>Sequencing the genomes of 1000 actinobacteria strains.</title>
        <authorList>
            <person name="Klenk H.-P."/>
        </authorList>
    </citation>
    <scope>NUCLEOTIDE SEQUENCE [LARGE SCALE GENOMIC DNA]</scope>
    <source>
        <strain evidence="5 8">DSM 45117</strain>
    </source>
</reference>
<keyword evidence="3" id="KW-0067">ATP-binding</keyword>
<dbReference type="GO" id="GO:0022857">
    <property type="term" value="F:transmembrane transporter activity"/>
    <property type="evidence" value="ECO:0007669"/>
    <property type="project" value="TreeGrafter"/>
</dbReference>
<evidence type="ECO:0000256" key="1">
    <source>
        <dbReference type="ARBA" id="ARBA00022448"/>
    </source>
</evidence>
<dbReference type="OrthoDB" id="9802264at2"/>
<dbReference type="SMART" id="SM00382">
    <property type="entry name" value="AAA"/>
    <property type="match status" value="1"/>
</dbReference>
<keyword evidence="1" id="KW-0813">Transport</keyword>
<name>A0A1I2N606_9ACTN</name>
<keyword evidence="2" id="KW-0547">Nucleotide-binding</keyword>
<dbReference type="GO" id="GO:0005524">
    <property type="term" value="F:ATP binding"/>
    <property type="evidence" value="ECO:0007669"/>
    <property type="project" value="UniProtKB-KW"/>
</dbReference>